<evidence type="ECO:0000313" key="2">
    <source>
        <dbReference type="EMBL" id="CAE6446207.1"/>
    </source>
</evidence>
<evidence type="ECO:0000313" key="3">
    <source>
        <dbReference type="Proteomes" id="UP000663888"/>
    </source>
</evidence>
<comment type="caution">
    <text evidence="2">The sequence shown here is derived from an EMBL/GenBank/DDBJ whole genome shotgun (WGS) entry which is preliminary data.</text>
</comment>
<evidence type="ECO:0000256" key="1">
    <source>
        <dbReference type="SAM" id="MobiDB-lite"/>
    </source>
</evidence>
<dbReference type="Gene3D" id="6.10.280.100">
    <property type="match status" value="1"/>
</dbReference>
<accession>A0A8H3B2V8</accession>
<protein>
    <submittedName>
        <fullName evidence="2">Uncharacterized protein</fullName>
    </submittedName>
</protein>
<dbReference type="AlphaFoldDB" id="A0A8H3B2V8"/>
<sequence length="141" mass="15498">MRHNNQCSVQARWRSVEMNRLSRIYKPGSSLAHSSLTHNTPYYYYHSTYSKLIMSEAGRQSFTDKAGAALKPDSQKTATEQLSDTVKGNLDSAASTLQPNESKSDSQKVGDTLSGNSNENKDSLFQQAKNAVGLGDSNPKH</sequence>
<dbReference type="OrthoDB" id="16535at2759"/>
<name>A0A8H3B2V8_9AGAM</name>
<proteinExistence type="predicted"/>
<feature type="compositionally biased region" description="Polar residues" evidence="1">
    <location>
        <begin position="92"/>
        <end position="101"/>
    </location>
</feature>
<reference evidence="2" key="1">
    <citation type="submission" date="2021-01" db="EMBL/GenBank/DDBJ databases">
        <authorList>
            <person name="Kaushik A."/>
        </authorList>
    </citation>
    <scope>NUCLEOTIDE SEQUENCE</scope>
    <source>
        <strain evidence="2">AG4-R118</strain>
    </source>
</reference>
<feature type="region of interest" description="Disordered" evidence="1">
    <location>
        <begin position="92"/>
        <end position="141"/>
    </location>
</feature>
<dbReference type="Pfam" id="PF04119">
    <property type="entry name" value="HSP9_HSP12"/>
    <property type="match status" value="1"/>
</dbReference>
<gene>
    <name evidence="2" type="ORF">RDB_LOCUS59223</name>
</gene>
<organism evidence="2 3">
    <name type="scientific">Rhizoctonia solani</name>
    <dbReference type="NCBI Taxonomy" id="456999"/>
    <lineage>
        <taxon>Eukaryota</taxon>
        <taxon>Fungi</taxon>
        <taxon>Dikarya</taxon>
        <taxon>Basidiomycota</taxon>
        <taxon>Agaricomycotina</taxon>
        <taxon>Agaricomycetes</taxon>
        <taxon>Cantharellales</taxon>
        <taxon>Ceratobasidiaceae</taxon>
        <taxon>Rhizoctonia</taxon>
    </lineage>
</organism>
<feature type="compositionally biased region" description="Polar residues" evidence="1">
    <location>
        <begin position="109"/>
        <end position="129"/>
    </location>
</feature>
<dbReference type="InterPro" id="IPR007250">
    <property type="entry name" value="HSP9_HSP12"/>
</dbReference>
<dbReference type="EMBL" id="CAJMWX010001031">
    <property type="protein sequence ID" value="CAE6446207.1"/>
    <property type="molecule type" value="Genomic_DNA"/>
</dbReference>
<dbReference type="Proteomes" id="UP000663888">
    <property type="component" value="Unassembled WGS sequence"/>
</dbReference>